<accession>A0AAE4YP14</accession>
<name>A0AAE4YP14_9HYPH</name>
<protein>
    <submittedName>
        <fullName evidence="1">Uncharacterized protein</fullName>
    </submittedName>
</protein>
<proteinExistence type="predicted"/>
<sequence>MRVLSLIPAADPGGGSMKLLAVFDLQLTDTVRLYGLRLLETTDGRRIVYAAQAGSRRTATFDPQLAERITQLASHTYSEAATAHGAHSES</sequence>
<reference evidence="1 2" key="1">
    <citation type="submission" date="2019-12" db="EMBL/GenBank/DDBJ databases">
        <title>Rhizobium genotypes associated with high levels of biological nitrogen fixation by grain legumes in a temperate-maritime cropping system.</title>
        <authorList>
            <person name="Maluk M."/>
            <person name="Francesc Ferrando Molina F."/>
            <person name="Lopez Del Egido L."/>
            <person name="Lafos M."/>
            <person name="Langarica-Fuentes A."/>
            <person name="Gebre Yohannes G."/>
            <person name="Young M.W."/>
            <person name="Martin P."/>
            <person name="Gantlett R."/>
            <person name="Kenicer G."/>
            <person name="Hawes C."/>
            <person name="Begg G.S."/>
            <person name="Quilliam R.S."/>
            <person name="Squire G.R."/>
            <person name="Poole P.S."/>
            <person name="Young P.W."/>
            <person name="Iannetta P.M."/>
            <person name="James E.K."/>
        </authorList>
    </citation>
    <scope>NUCLEOTIDE SEQUENCE [LARGE SCALE GENOMIC DNA]</scope>
    <source>
        <strain evidence="1 2">JHI985</strain>
    </source>
</reference>
<organism evidence="1 2">
    <name type="scientific">Rhizobium ruizarguesonis</name>
    <dbReference type="NCBI Taxonomy" id="2081791"/>
    <lineage>
        <taxon>Bacteria</taxon>
        <taxon>Pseudomonadati</taxon>
        <taxon>Pseudomonadota</taxon>
        <taxon>Alphaproteobacteria</taxon>
        <taxon>Hyphomicrobiales</taxon>
        <taxon>Rhizobiaceae</taxon>
        <taxon>Rhizobium/Agrobacterium group</taxon>
        <taxon>Rhizobium</taxon>
    </lineage>
</organism>
<dbReference type="Proteomes" id="UP000661163">
    <property type="component" value="Unassembled WGS sequence"/>
</dbReference>
<dbReference type="AlphaFoldDB" id="A0AAE4YP14"/>
<gene>
    <name evidence="1" type="ORF">GR217_13250</name>
</gene>
<evidence type="ECO:0000313" key="1">
    <source>
        <dbReference type="EMBL" id="NEI48665.1"/>
    </source>
</evidence>
<dbReference type="EMBL" id="WUFC01000009">
    <property type="protein sequence ID" value="NEI48665.1"/>
    <property type="molecule type" value="Genomic_DNA"/>
</dbReference>
<comment type="caution">
    <text evidence="1">The sequence shown here is derived from an EMBL/GenBank/DDBJ whole genome shotgun (WGS) entry which is preliminary data.</text>
</comment>
<evidence type="ECO:0000313" key="2">
    <source>
        <dbReference type="Proteomes" id="UP000661163"/>
    </source>
</evidence>